<dbReference type="Gene3D" id="3.30.470.10">
    <property type="match status" value="1"/>
</dbReference>
<dbReference type="Proteomes" id="UP000199032">
    <property type="component" value="Unassembled WGS sequence"/>
</dbReference>
<dbReference type="Gene3D" id="3.20.10.10">
    <property type="entry name" value="D-amino Acid Aminotransferase, subunit A, domain 2"/>
    <property type="match status" value="1"/>
</dbReference>
<keyword evidence="13" id="KW-0032">Aminotransferase</keyword>
<dbReference type="GO" id="GO:0008652">
    <property type="term" value="P:amino acid biosynthetic process"/>
    <property type="evidence" value="ECO:0007669"/>
    <property type="project" value="UniProtKB-ARBA"/>
</dbReference>
<dbReference type="SUPFAM" id="SSF56752">
    <property type="entry name" value="D-aminoacid aminotransferase-like PLP-dependent enzymes"/>
    <property type="match status" value="1"/>
</dbReference>
<keyword evidence="13" id="KW-0808">Transferase</keyword>
<evidence type="ECO:0000313" key="14">
    <source>
        <dbReference type="Proteomes" id="UP000199032"/>
    </source>
</evidence>
<dbReference type="OrthoDB" id="9804984at2"/>
<dbReference type="GO" id="GO:0046394">
    <property type="term" value="P:carboxylic acid biosynthetic process"/>
    <property type="evidence" value="ECO:0007669"/>
    <property type="project" value="UniProtKB-ARBA"/>
</dbReference>
<gene>
    <name evidence="13" type="primary">ilvE</name>
    <name evidence="13" type="ORF">COMA1_10584</name>
</gene>
<evidence type="ECO:0000256" key="1">
    <source>
        <dbReference type="ARBA" id="ARBA00001933"/>
    </source>
</evidence>
<evidence type="ECO:0000256" key="2">
    <source>
        <dbReference type="ARBA" id="ARBA00004824"/>
    </source>
</evidence>
<evidence type="ECO:0000256" key="6">
    <source>
        <dbReference type="ARBA" id="ARBA00013053"/>
    </source>
</evidence>
<reference evidence="13 14" key="1">
    <citation type="submission" date="2015-10" db="EMBL/GenBank/DDBJ databases">
        <authorList>
            <person name="Gilbert D.G."/>
        </authorList>
    </citation>
    <scope>NUCLEOTIDE SEQUENCE [LARGE SCALE GENOMIC DNA]</scope>
    <source>
        <strain evidence="13">COMA1</strain>
    </source>
</reference>
<evidence type="ECO:0000256" key="10">
    <source>
        <dbReference type="ARBA" id="ARBA00049229"/>
    </source>
</evidence>
<evidence type="ECO:0000256" key="12">
    <source>
        <dbReference type="RuleBase" id="RU004516"/>
    </source>
</evidence>
<comment type="cofactor">
    <cofactor evidence="1 12">
        <name>pyridoxal 5'-phosphate</name>
        <dbReference type="ChEBI" id="CHEBI:597326"/>
    </cofactor>
</comment>
<dbReference type="PROSITE" id="PS00770">
    <property type="entry name" value="AA_TRANSFER_CLASS_4"/>
    <property type="match status" value="1"/>
</dbReference>
<dbReference type="EMBL" id="CZQA01000001">
    <property type="protein sequence ID" value="CUS32347.1"/>
    <property type="molecule type" value="Genomic_DNA"/>
</dbReference>
<evidence type="ECO:0000313" key="13">
    <source>
        <dbReference type="EMBL" id="CUS32347.1"/>
    </source>
</evidence>
<dbReference type="Pfam" id="PF01063">
    <property type="entry name" value="Aminotran_4"/>
    <property type="match status" value="1"/>
</dbReference>
<proteinExistence type="inferred from homology"/>
<evidence type="ECO:0000256" key="8">
    <source>
        <dbReference type="ARBA" id="ARBA00048212"/>
    </source>
</evidence>
<dbReference type="InterPro" id="IPR050571">
    <property type="entry name" value="Class-IV_PLP-Dep_Aminotrnsfr"/>
</dbReference>
<dbReference type="STRING" id="1742972.COMA1_10584"/>
<comment type="catalytic activity">
    <reaction evidence="8">
        <text>L-valine + 2-oxoglutarate = 3-methyl-2-oxobutanoate + L-glutamate</text>
        <dbReference type="Rhea" id="RHEA:24813"/>
        <dbReference type="ChEBI" id="CHEBI:11851"/>
        <dbReference type="ChEBI" id="CHEBI:16810"/>
        <dbReference type="ChEBI" id="CHEBI:29985"/>
        <dbReference type="ChEBI" id="CHEBI:57762"/>
        <dbReference type="EC" id="2.6.1.42"/>
    </reaction>
</comment>
<protein>
    <recommendedName>
        <fullName evidence="6">branched-chain-amino-acid transaminase</fullName>
        <ecNumber evidence="6">2.6.1.42</ecNumber>
    </recommendedName>
</protein>
<dbReference type="GO" id="GO:0052655">
    <property type="term" value="F:L-valine-2-oxoglutarate transaminase activity"/>
    <property type="evidence" value="ECO:0007669"/>
    <property type="project" value="RHEA"/>
</dbReference>
<dbReference type="PANTHER" id="PTHR42743:SF11">
    <property type="entry name" value="AMINODEOXYCHORISMATE LYASE"/>
    <property type="match status" value="1"/>
</dbReference>
<name>A0A0S4L8Z8_9BACT</name>
<evidence type="ECO:0000256" key="4">
    <source>
        <dbReference type="ARBA" id="ARBA00005072"/>
    </source>
</evidence>
<comment type="similarity">
    <text evidence="5 11">Belongs to the class-IV pyridoxal-phosphate-dependent aminotransferase family.</text>
</comment>
<evidence type="ECO:0000256" key="5">
    <source>
        <dbReference type="ARBA" id="ARBA00009320"/>
    </source>
</evidence>
<dbReference type="InterPro" id="IPR018300">
    <property type="entry name" value="Aminotrans_IV_CS"/>
</dbReference>
<accession>A0A0S4L8Z8</accession>
<dbReference type="InterPro" id="IPR043132">
    <property type="entry name" value="BCAT-like_C"/>
</dbReference>
<keyword evidence="7 12" id="KW-0663">Pyridoxal phosphate</keyword>
<dbReference type="GO" id="GO:0052654">
    <property type="term" value="F:L-leucine-2-oxoglutarate transaminase activity"/>
    <property type="evidence" value="ECO:0007669"/>
    <property type="project" value="RHEA"/>
</dbReference>
<dbReference type="FunFam" id="3.20.10.10:FF:000002">
    <property type="entry name" value="D-alanine aminotransferase"/>
    <property type="match status" value="1"/>
</dbReference>
<dbReference type="GO" id="GO:0052656">
    <property type="term" value="F:L-isoleucine-2-oxoglutarate transaminase activity"/>
    <property type="evidence" value="ECO:0007669"/>
    <property type="project" value="RHEA"/>
</dbReference>
<dbReference type="EC" id="2.6.1.42" evidence="6"/>
<keyword evidence="14" id="KW-1185">Reference proteome</keyword>
<comment type="pathway">
    <text evidence="3">Amino-acid biosynthesis; L-valine biosynthesis; L-valine from pyruvate: step 4/4.</text>
</comment>
<comment type="pathway">
    <text evidence="4">Amino-acid biosynthesis; L-leucine biosynthesis; L-leucine from 3-methyl-2-oxobutanoate: step 4/4.</text>
</comment>
<dbReference type="InterPro" id="IPR036038">
    <property type="entry name" value="Aminotransferase-like"/>
</dbReference>
<evidence type="ECO:0000256" key="11">
    <source>
        <dbReference type="RuleBase" id="RU004106"/>
    </source>
</evidence>
<dbReference type="GO" id="GO:0005829">
    <property type="term" value="C:cytosol"/>
    <property type="evidence" value="ECO:0007669"/>
    <property type="project" value="TreeGrafter"/>
</dbReference>
<dbReference type="PANTHER" id="PTHR42743">
    <property type="entry name" value="AMINO-ACID AMINOTRANSFERASE"/>
    <property type="match status" value="1"/>
</dbReference>
<comment type="pathway">
    <text evidence="2">Amino-acid biosynthesis; L-isoleucine biosynthesis; L-isoleucine from 2-oxobutanoate: step 4/4.</text>
</comment>
<dbReference type="InterPro" id="IPR043131">
    <property type="entry name" value="BCAT-like_N"/>
</dbReference>
<evidence type="ECO:0000256" key="9">
    <source>
        <dbReference type="ARBA" id="ARBA00048798"/>
    </source>
</evidence>
<comment type="catalytic activity">
    <reaction evidence="10">
        <text>L-leucine + 2-oxoglutarate = 4-methyl-2-oxopentanoate + L-glutamate</text>
        <dbReference type="Rhea" id="RHEA:18321"/>
        <dbReference type="ChEBI" id="CHEBI:16810"/>
        <dbReference type="ChEBI" id="CHEBI:17865"/>
        <dbReference type="ChEBI" id="CHEBI:29985"/>
        <dbReference type="ChEBI" id="CHEBI:57427"/>
        <dbReference type="EC" id="2.6.1.42"/>
    </reaction>
</comment>
<comment type="catalytic activity">
    <reaction evidence="9">
        <text>L-isoleucine + 2-oxoglutarate = (S)-3-methyl-2-oxopentanoate + L-glutamate</text>
        <dbReference type="Rhea" id="RHEA:24801"/>
        <dbReference type="ChEBI" id="CHEBI:16810"/>
        <dbReference type="ChEBI" id="CHEBI:29985"/>
        <dbReference type="ChEBI" id="CHEBI:35146"/>
        <dbReference type="ChEBI" id="CHEBI:58045"/>
        <dbReference type="EC" id="2.6.1.42"/>
    </reaction>
</comment>
<dbReference type="InterPro" id="IPR001544">
    <property type="entry name" value="Aminotrans_IV"/>
</dbReference>
<evidence type="ECO:0000256" key="3">
    <source>
        <dbReference type="ARBA" id="ARBA00004931"/>
    </source>
</evidence>
<sequence length="295" mass="32907">MWIYLNDRFVQDHEAVISVFDHGFLYGDGVFETMRSYGPRLFMRDRHLSRLFQSADAIGLRVPIPLARWADILQESLVRNEVGTDQQDAYVRITLSRGVGDIGLDPALCPSPTVVVMTKPLVPPASHLYDQGIAVMVASTTRNLPSALPPRIKTTNFLNNILAKQEAIAGNAFDSLLLNWEGHLTEGTISNLFFIRNRRLSTPALDCGLLDGITRQVVIQLAQELHLPIEEGHFTVDQLYQADECFLTNTSMEIMPVISIDSKPVGNGAPGPVTRKLHARFIESRDRFSEPSPSR</sequence>
<organism evidence="13 14">
    <name type="scientific">Candidatus Nitrospira nitrosa</name>
    <dbReference type="NCBI Taxonomy" id="1742972"/>
    <lineage>
        <taxon>Bacteria</taxon>
        <taxon>Pseudomonadati</taxon>
        <taxon>Nitrospirota</taxon>
        <taxon>Nitrospiria</taxon>
        <taxon>Nitrospirales</taxon>
        <taxon>Nitrospiraceae</taxon>
        <taxon>Nitrospira</taxon>
    </lineage>
</organism>
<dbReference type="AlphaFoldDB" id="A0A0S4L8Z8"/>
<evidence type="ECO:0000256" key="7">
    <source>
        <dbReference type="ARBA" id="ARBA00022898"/>
    </source>
</evidence>